<reference evidence="2 3" key="1">
    <citation type="submission" date="2008-03" db="EMBL/GenBank/DDBJ databases">
        <title>The Genome Sequence of Verticillium dahliae VdLs.17.</title>
        <authorList>
            <consortium name="The Broad Institute Genome Sequencing Platform"/>
            <person name="Ma L.-J.J."/>
            <person name="Klosterman S.J."/>
            <person name="Subbarao K."/>
            <person name="Dobinson K."/>
            <person name="Veronese P."/>
            <person name="Kang S."/>
            <person name="Gold S.E."/>
            <person name="Young S."/>
            <person name="Jaffe D."/>
            <person name="Gnerre S."/>
            <person name="Berlin A."/>
            <person name="Heiman D."/>
            <person name="Hepburn T."/>
            <person name="Sykes S."/>
            <person name="Alvarado L."/>
            <person name="Kodira C.D."/>
            <person name="Lander E."/>
            <person name="Galagan J."/>
            <person name="Nusbaum C."/>
            <person name="Birren B."/>
        </authorList>
    </citation>
    <scope>NUCLEOTIDE SEQUENCE [LARGE SCALE GENOMIC DNA]</scope>
    <source>
        <strain evidence="3">VdLs.17 / ATCC MYA-4575 / FGSC 10137</strain>
    </source>
</reference>
<proteinExistence type="predicted"/>
<name>G2XCW7_VERDV</name>
<dbReference type="eggNOG" id="KOG1290">
    <property type="taxonomic scope" value="Eukaryota"/>
</dbReference>
<evidence type="ECO:0000256" key="1">
    <source>
        <dbReference type="SAM" id="MobiDB-lite"/>
    </source>
</evidence>
<organism evidence="2 3">
    <name type="scientific">Verticillium dahliae (strain VdLs.17 / ATCC MYA-4575 / FGSC 10137)</name>
    <name type="common">Verticillium wilt</name>
    <dbReference type="NCBI Taxonomy" id="498257"/>
    <lineage>
        <taxon>Eukaryota</taxon>
        <taxon>Fungi</taxon>
        <taxon>Dikarya</taxon>
        <taxon>Ascomycota</taxon>
        <taxon>Pezizomycotina</taxon>
        <taxon>Sordariomycetes</taxon>
        <taxon>Hypocreomycetidae</taxon>
        <taxon>Glomerellales</taxon>
        <taxon>Plectosphaerellaceae</taxon>
        <taxon>Verticillium</taxon>
    </lineage>
</organism>
<keyword evidence="3" id="KW-1185">Reference proteome</keyword>
<dbReference type="RefSeq" id="XP_009651060.1">
    <property type="nucleotide sequence ID" value="XM_009652765.1"/>
</dbReference>
<sequence length="156" mass="17626">MATKTPSDVHPGNLLLGANDNSIFQKLEDDEFARPIARKPYEDRTNYLSRLMKPKFRILTTATAPRDAVPGMGPAPKKDAVRRRERSSADIAAERLNTGIKMGESVPIPREKTLEAAEAKIRDNTKFLQFIRRALTWDPKARPTAKELLGDRWVED</sequence>
<keyword evidence="2" id="KW-0808">Transferase</keyword>
<dbReference type="GO" id="GO:0016301">
    <property type="term" value="F:kinase activity"/>
    <property type="evidence" value="ECO:0007669"/>
    <property type="project" value="UniProtKB-KW"/>
</dbReference>
<evidence type="ECO:0000313" key="3">
    <source>
        <dbReference type="Proteomes" id="UP000001611"/>
    </source>
</evidence>
<accession>G2XCW7</accession>
<feature type="region of interest" description="Disordered" evidence="1">
    <location>
        <begin position="62"/>
        <end position="88"/>
    </location>
</feature>
<dbReference type="OrthoDB" id="5979581at2759"/>
<dbReference type="Proteomes" id="UP000001611">
    <property type="component" value="Chromosome 2"/>
</dbReference>
<gene>
    <name evidence="2" type="ORF">VDAG_07999</name>
</gene>
<evidence type="ECO:0000313" key="2">
    <source>
        <dbReference type="EMBL" id="EGY16835.1"/>
    </source>
</evidence>
<dbReference type="KEGG" id="vda:VDAG_07999"/>
<dbReference type="HOGENOM" id="CLU_1688097_0_0_1"/>
<dbReference type="EMBL" id="DS572712">
    <property type="protein sequence ID" value="EGY16835.1"/>
    <property type="molecule type" value="Genomic_DNA"/>
</dbReference>
<dbReference type="GeneID" id="20709462"/>
<dbReference type="AlphaFoldDB" id="G2XCW7"/>
<dbReference type="STRING" id="498257.G2XCW7"/>
<keyword evidence="2" id="KW-0418">Kinase</keyword>
<dbReference type="Gene3D" id="1.10.510.10">
    <property type="entry name" value="Transferase(Phosphotransferase) domain 1"/>
    <property type="match status" value="1"/>
</dbReference>
<dbReference type="InParanoid" id="G2XCW7"/>
<dbReference type="SUPFAM" id="SSF56112">
    <property type="entry name" value="Protein kinase-like (PK-like)"/>
    <property type="match status" value="1"/>
</dbReference>
<protein>
    <submittedName>
        <fullName evidence="2">Protein kinase domain-containing protein</fullName>
    </submittedName>
</protein>
<dbReference type="InterPro" id="IPR011009">
    <property type="entry name" value="Kinase-like_dom_sf"/>
</dbReference>